<comment type="subcellular location">
    <subcellularLocation>
        <location evidence="1">Secreted</location>
    </subcellularLocation>
</comment>
<gene>
    <name evidence="6" type="ORF">P5673_009837</name>
</gene>
<sequence>MLSPVKRIEKKIRRLGTCGKYAEREIVFPCSVRYNATEKVDAFKAFGLNSIVWKTRNKYYEKKDIMKKLVCKSCSIPPSTDTVESTAILVFKEVCYGKYGCFSKAPPFDERLVMSPQDPSIVNTTFSLYTRSNKHKAHLIDDEDEEKLYDSNFEISKRTIIISHGWTAAR</sequence>
<dbReference type="GO" id="GO:0005615">
    <property type="term" value="C:extracellular space"/>
    <property type="evidence" value="ECO:0007669"/>
    <property type="project" value="TreeGrafter"/>
</dbReference>
<evidence type="ECO:0000259" key="5">
    <source>
        <dbReference type="Pfam" id="PF00151"/>
    </source>
</evidence>
<evidence type="ECO:0000256" key="4">
    <source>
        <dbReference type="RuleBase" id="RU004262"/>
    </source>
</evidence>
<dbReference type="PANTHER" id="PTHR11610">
    <property type="entry name" value="LIPASE"/>
    <property type="match status" value="1"/>
</dbReference>
<keyword evidence="3" id="KW-0964">Secreted</keyword>
<dbReference type="Proteomes" id="UP001249851">
    <property type="component" value="Unassembled WGS sequence"/>
</dbReference>
<reference evidence="6" key="1">
    <citation type="journal article" date="2023" name="G3 (Bethesda)">
        <title>Whole genome assembly and annotation of the endangered Caribbean coral Acropora cervicornis.</title>
        <authorList>
            <person name="Selwyn J.D."/>
            <person name="Vollmer S.V."/>
        </authorList>
    </citation>
    <scope>NUCLEOTIDE SEQUENCE</scope>
    <source>
        <strain evidence="6">K2</strain>
    </source>
</reference>
<dbReference type="Pfam" id="PF00151">
    <property type="entry name" value="Lipase"/>
    <property type="match status" value="1"/>
</dbReference>
<dbReference type="Gene3D" id="3.40.50.1820">
    <property type="entry name" value="alpha/beta hydrolase"/>
    <property type="match status" value="1"/>
</dbReference>
<evidence type="ECO:0000256" key="2">
    <source>
        <dbReference type="ARBA" id="ARBA00010701"/>
    </source>
</evidence>
<organism evidence="6 7">
    <name type="scientific">Acropora cervicornis</name>
    <name type="common">Staghorn coral</name>
    <dbReference type="NCBI Taxonomy" id="6130"/>
    <lineage>
        <taxon>Eukaryota</taxon>
        <taxon>Metazoa</taxon>
        <taxon>Cnidaria</taxon>
        <taxon>Anthozoa</taxon>
        <taxon>Hexacorallia</taxon>
        <taxon>Scleractinia</taxon>
        <taxon>Astrocoeniina</taxon>
        <taxon>Acroporidae</taxon>
        <taxon>Acropora</taxon>
    </lineage>
</organism>
<dbReference type="GO" id="GO:0016298">
    <property type="term" value="F:lipase activity"/>
    <property type="evidence" value="ECO:0007669"/>
    <property type="project" value="InterPro"/>
</dbReference>
<evidence type="ECO:0000313" key="7">
    <source>
        <dbReference type="Proteomes" id="UP001249851"/>
    </source>
</evidence>
<dbReference type="GO" id="GO:0016042">
    <property type="term" value="P:lipid catabolic process"/>
    <property type="evidence" value="ECO:0007669"/>
    <property type="project" value="TreeGrafter"/>
</dbReference>
<proteinExistence type="inferred from homology"/>
<reference evidence="6" key="2">
    <citation type="journal article" date="2023" name="Science">
        <title>Genomic signatures of disease resistance in endangered staghorn corals.</title>
        <authorList>
            <person name="Vollmer S.V."/>
            <person name="Selwyn J.D."/>
            <person name="Despard B.A."/>
            <person name="Roesel C.L."/>
        </authorList>
    </citation>
    <scope>NUCLEOTIDE SEQUENCE</scope>
    <source>
        <strain evidence="6">K2</strain>
    </source>
</reference>
<dbReference type="InterPro" id="IPR000734">
    <property type="entry name" value="TAG_lipase"/>
</dbReference>
<dbReference type="AlphaFoldDB" id="A0AAD9QS07"/>
<comment type="caution">
    <text evidence="6">The sequence shown here is derived from an EMBL/GenBank/DDBJ whole genome shotgun (WGS) entry which is preliminary data.</text>
</comment>
<evidence type="ECO:0000256" key="3">
    <source>
        <dbReference type="ARBA" id="ARBA00022525"/>
    </source>
</evidence>
<dbReference type="PANTHER" id="PTHR11610:SF178">
    <property type="entry name" value="LIPASE MEMBER H-A-LIKE PROTEIN"/>
    <property type="match status" value="1"/>
</dbReference>
<dbReference type="SUPFAM" id="SSF53474">
    <property type="entry name" value="alpha/beta-Hydrolases"/>
    <property type="match status" value="1"/>
</dbReference>
<name>A0AAD9QS07_ACRCE</name>
<accession>A0AAD9QS07</accession>
<comment type="similarity">
    <text evidence="2 4">Belongs to the AB hydrolase superfamily. Lipase family.</text>
</comment>
<dbReference type="InterPro" id="IPR013818">
    <property type="entry name" value="Lipase"/>
</dbReference>
<protein>
    <submittedName>
        <fullName evidence="6">Pancreatic lipase-related protein 2</fullName>
    </submittedName>
</protein>
<dbReference type="InterPro" id="IPR029058">
    <property type="entry name" value="AB_hydrolase_fold"/>
</dbReference>
<evidence type="ECO:0000256" key="1">
    <source>
        <dbReference type="ARBA" id="ARBA00004613"/>
    </source>
</evidence>
<keyword evidence="7" id="KW-1185">Reference proteome</keyword>
<dbReference type="EMBL" id="JARQWQ010000017">
    <property type="protein sequence ID" value="KAK2566337.1"/>
    <property type="molecule type" value="Genomic_DNA"/>
</dbReference>
<feature type="domain" description="Lipase" evidence="5">
    <location>
        <begin position="92"/>
        <end position="168"/>
    </location>
</feature>
<evidence type="ECO:0000313" key="6">
    <source>
        <dbReference type="EMBL" id="KAK2566337.1"/>
    </source>
</evidence>